<accession>A0A8X6P872</accession>
<feature type="region of interest" description="Disordered" evidence="1">
    <location>
        <begin position="69"/>
        <end position="88"/>
    </location>
</feature>
<reference evidence="2" key="1">
    <citation type="submission" date="2020-08" db="EMBL/GenBank/DDBJ databases">
        <title>Multicomponent nature underlies the extraordinary mechanical properties of spider dragline silk.</title>
        <authorList>
            <person name="Kono N."/>
            <person name="Nakamura H."/>
            <person name="Mori M."/>
            <person name="Yoshida Y."/>
            <person name="Ohtoshi R."/>
            <person name="Malay A.D."/>
            <person name="Moran D.A.P."/>
            <person name="Tomita M."/>
            <person name="Numata K."/>
            <person name="Arakawa K."/>
        </authorList>
    </citation>
    <scope>NUCLEOTIDE SEQUENCE</scope>
</reference>
<evidence type="ECO:0000256" key="1">
    <source>
        <dbReference type="SAM" id="MobiDB-lite"/>
    </source>
</evidence>
<keyword evidence="3" id="KW-1185">Reference proteome</keyword>
<dbReference type="EMBL" id="BMAW01113393">
    <property type="protein sequence ID" value="GFT56889.1"/>
    <property type="molecule type" value="Genomic_DNA"/>
</dbReference>
<comment type="caution">
    <text evidence="2">The sequence shown here is derived from an EMBL/GenBank/DDBJ whole genome shotgun (WGS) entry which is preliminary data.</text>
</comment>
<organism evidence="2 3">
    <name type="scientific">Nephila pilipes</name>
    <name type="common">Giant wood spider</name>
    <name type="synonym">Nephila maculata</name>
    <dbReference type="NCBI Taxonomy" id="299642"/>
    <lineage>
        <taxon>Eukaryota</taxon>
        <taxon>Metazoa</taxon>
        <taxon>Ecdysozoa</taxon>
        <taxon>Arthropoda</taxon>
        <taxon>Chelicerata</taxon>
        <taxon>Arachnida</taxon>
        <taxon>Araneae</taxon>
        <taxon>Araneomorphae</taxon>
        <taxon>Entelegynae</taxon>
        <taxon>Araneoidea</taxon>
        <taxon>Nephilidae</taxon>
        <taxon>Nephila</taxon>
    </lineage>
</organism>
<protein>
    <submittedName>
        <fullName evidence="2">Uncharacterized protein</fullName>
    </submittedName>
</protein>
<proteinExistence type="predicted"/>
<evidence type="ECO:0000313" key="2">
    <source>
        <dbReference type="EMBL" id="GFT56889.1"/>
    </source>
</evidence>
<dbReference type="Proteomes" id="UP000887013">
    <property type="component" value="Unassembled WGS sequence"/>
</dbReference>
<dbReference type="AlphaFoldDB" id="A0A8X6P872"/>
<gene>
    <name evidence="2" type="ORF">NPIL_115361</name>
</gene>
<name>A0A8X6P872_NEPPI</name>
<feature type="compositionally biased region" description="Basic residues" evidence="1">
    <location>
        <begin position="75"/>
        <end position="88"/>
    </location>
</feature>
<evidence type="ECO:0000313" key="3">
    <source>
        <dbReference type="Proteomes" id="UP000887013"/>
    </source>
</evidence>
<sequence>MFQTAQETKLGYFKHCEVDSCPKREKNKGVLKNLSFSLTDVEIRLEEAVKREATYFDVGRKARKVTFLQSAPTNRPKHRHKNTVQKDR</sequence>